<protein>
    <submittedName>
        <fullName evidence="1">Uncharacterized protein</fullName>
    </submittedName>
</protein>
<name>A0A843TUU3_COLES</name>
<proteinExistence type="predicted"/>
<keyword evidence="2" id="KW-1185">Reference proteome</keyword>
<dbReference type="Gene3D" id="3.30.559.10">
    <property type="entry name" value="Chloramphenicol acetyltransferase-like domain"/>
    <property type="match status" value="1"/>
</dbReference>
<organism evidence="1 2">
    <name type="scientific">Colocasia esculenta</name>
    <name type="common">Wild taro</name>
    <name type="synonym">Arum esculentum</name>
    <dbReference type="NCBI Taxonomy" id="4460"/>
    <lineage>
        <taxon>Eukaryota</taxon>
        <taxon>Viridiplantae</taxon>
        <taxon>Streptophyta</taxon>
        <taxon>Embryophyta</taxon>
        <taxon>Tracheophyta</taxon>
        <taxon>Spermatophyta</taxon>
        <taxon>Magnoliopsida</taxon>
        <taxon>Liliopsida</taxon>
        <taxon>Araceae</taxon>
        <taxon>Aroideae</taxon>
        <taxon>Colocasieae</taxon>
        <taxon>Colocasia</taxon>
    </lineage>
</organism>
<dbReference type="InterPro" id="IPR023213">
    <property type="entry name" value="CAT-like_dom_sf"/>
</dbReference>
<evidence type="ECO:0000313" key="2">
    <source>
        <dbReference type="Proteomes" id="UP000652761"/>
    </source>
</evidence>
<sequence>MLRPRCPPFVALPHLEFATSAPQEKPSAGYLSQLLLSQPLVPIYVTFRPAEVLQLKQNCVPSLKCTSFGALATHVWRAWVRCLDPLPALYVKLLFSINMTTGLLASGTNLFVVMKLVQAAKEHVDDGYVQSMVDLLEERRGTRLDLSASLVISQWS</sequence>
<gene>
    <name evidence="1" type="ORF">Taro_006271</name>
</gene>
<accession>A0A843TUU3</accession>
<reference evidence="1" key="1">
    <citation type="submission" date="2017-07" db="EMBL/GenBank/DDBJ databases">
        <title>Taro Niue Genome Assembly and Annotation.</title>
        <authorList>
            <person name="Atibalentja N."/>
            <person name="Keating K."/>
            <person name="Fields C.J."/>
        </authorList>
    </citation>
    <scope>NUCLEOTIDE SEQUENCE</scope>
    <source>
        <strain evidence="1">Niue_2</strain>
        <tissue evidence="1">Leaf</tissue>
    </source>
</reference>
<dbReference type="AlphaFoldDB" id="A0A843TUU3"/>
<comment type="caution">
    <text evidence="1">The sequence shown here is derived from an EMBL/GenBank/DDBJ whole genome shotgun (WGS) entry which is preliminary data.</text>
</comment>
<dbReference type="Proteomes" id="UP000652761">
    <property type="component" value="Unassembled WGS sequence"/>
</dbReference>
<dbReference type="EMBL" id="NMUH01000183">
    <property type="protein sequence ID" value="MQL73916.1"/>
    <property type="molecule type" value="Genomic_DNA"/>
</dbReference>
<evidence type="ECO:0000313" key="1">
    <source>
        <dbReference type="EMBL" id="MQL73916.1"/>
    </source>
</evidence>